<reference evidence="4 5" key="1">
    <citation type="submission" date="2018-07" db="EMBL/GenBank/DDBJ databases">
        <title>Leeuwenhoekiella genomics.</title>
        <authorList>
            <person name="Tahon G."/>
            <person name="Willems A."/>
        </authorList>
    </citation>
    <scope>NUCLEOTIDE SEQUENCE [LARGE SCALE GENOMIC DNA]</scope>
    <source>
        <strain evidence="4 5">LMG 1345</strain>
    </source>
</reference>
<name>A0A4Q0PNP5_9FLAO</name>
<evidence type="ECO:0000259" key="3">
    <source>
        <dbReference type="Pfam" id="PF24067"/>
    </source>
</evidence>
<evidence type="ECO:0000259" key="2">
    <source>
        <dbReference type="Pfam" id="PF22585"/>
    </source>
</evidence>
<organism evidence="4 5">
    <name type="scientific">Leeuwenhoekiella marinoflava</name>
    <dbReference type="NCBI Taxonomy" id="988"/>
    <lineage>
        <taxon>Bacteria</taxon>
        <taxon>Pseudomonadati</taxon>
        <taxon>Bacteroidota</taxon>
        <taxon>Flavobacteriia</taxon>
        <taxon>Flavobacteriales</taxon>
        <taxon>Flavobacteriaceae</taxon>
        <taxon>Leeuwenhoekiella</taxon>
    </lineage>
</organism>
<feature type="domain" description="BT-1020-like structural beta-sandwich" evidence="2">
    <location>
        <begin position="435"/>
        <end position="595"/>
    </location>
</feature>
<feature type="domain" description="BT-1020-like N-terminal beta-propeller" evidence="3">
    <location>
        <begin position="31"/>
        <end position="266"/>
    </location>
</feature>
<dbReference type="Pfam" id="PF24067">
    <property type="entry name" value="Beta-prop_BT_1020"/>
    <property type="match status" value="1"/>
</dbReference>
<feature type="signal peptide" evidence="1">
    <location>
        <begin position="1"/>
        <end position="28"/>
    </location>
</feature>
<dbReference type="AlphaFoldDB" id="A0A4Q0PNP5"/>
<proteinExistence type="predicted"/>
<accession>A0A4Q0PNP5</accession>
<protein>
    <recommendedName>
        <fullName evidence="6">BNR repeat protein</fullName>
    </recommendedName>
</protein>
<comment type="caution">
    <text evidence="4">The sequence shown here is derived from an EMBL/GenBank/DDBJ whole genome shotgun (WGS) entry which is preliminary data.</text>
</comment>
<dbReference type="EMBL" id="QOVL01000004">
    <property type="protein sequence ID" value="RXG32196.1"/>
    <property type="molecule type" value="Genomic_DNA"/>
</dbReference>
<dbReference type="Pfam" id="PF22585">
    <property type="entry name" value="Sialidase-like_CBM"/>
    <property type="match status" value="1"/>
</dbReference>
<dbReference type="RefSeq" id="WP_206635264.1">
    <property type="nucleotide sequence ID" value="NZ_QOVL01000004.1"/>
</dbReference>
<gene>
    <name evidence="4" type="ORF">DSL99_1002</name>
</gene>
<feature type="chain" id="PRO_5020422387" description="BNR repeat protein" evidence="1">
    <location>
        <begin position="29"/>
        <end position="623"/>
    </location>
</feature>
<dbReference type="InterPro" id="IPR056425">
    <property type="entry name" value="Beta-prop_BT_1020"/>
</dbReference>
<dbReference type="STRING" id="1122159.SAMN02745246_01157"/>
<sequence length="623" mass="70998">MTRSVYLNKVLGVFFMLSILFTITSAVAQQDTIKYVGKTLSNIDYHHGQLRPAVGVHATQIMRASREHPEKSDGFGWTYNHAPNMAYWNNMFFVQYLSDPVGEHIPPSQTFLIHSKDGREWSMPEVIFPIYRIPNGIKKEGVEGISKDLDATMHQRMGFYTSSDDRLFTLAFYGISLNEKDSPNDGKGIGRVIREIKKDGTMGPIYFIRYNKSWNESNTNFPFYKTSNDKGLKKACEEILSQPLLMQQWVEEADRDDPLIPLQKQYKAFSYYHLPDGDVVGLWKHALTSISKDNGETWEYSPTRAPGFVNSNAKIWGQKTSDNRYATVYNPSEYRWPLAISTSNEGMTYTDLLLIHGELTPMRYGGNYKSYGPQYVRGITENNGTPPDGKLWVSYSVNKEDIWVASIPVPVKSSVSEDVNSVFDELPDDHELDLWNVYNLSWASAKIEKKESGIKWLTLRDHDPFDYAKVERVIPSAEKMEATFMIKPEQNDQGLLHIEFQNAEGLPSIRIIFDKDGKIKTKSGSRFSGIADYEAGKEYKLKVVLDVTTRSYTIEVNEQKESRKIFYAPALAIERIMFRTGAARHFPTPDTPADKEDYDDLPNTGASIPEAVFNIKSLITQKL</sequence>
<dbReference type="InterPro" id="IPR054490">
    <property type="entry name" value="BT_1020-like_b-sandwich_1"/>
</dbReference>
<dbReference type="SUPFAM" id="SSF50939">
    <property type="entry name" value="Sialidases"/>
    <property type="match status" value="1"/>
</dbReference>
<evidence type="ECO:0000313" key="5">
    <source>
        <dbReference type="Proteomes" id="UP000290608"/>
    </source>
</evidence>
<evidence type="ECO:0000256" key="1">
    <source>
        <dbReference type="SAM" id="SignalP"/>
    </source>
</evidence>
<evidence type="ECO:0000313" key="4">
    <source>
        <dbReference type="EMBL" id="RXG32196.1"/>
    </source>
</evidence>
<dbReference type="InterPro" id="IPR036278">
    <property type="entry name" value="Sialidase_sf"/>
</dbReference>
<dbReference type="CDD" id="cd15482">
    <property type="entry name" value="Sialidase_non-viral"/>
    <property type="match status" value="1"/>
</dbReference>
<keyword evidence="1" id="KW-0732">Signal</keyword>
<dbReference type="Proteomes" id="UP000290608">
    <property type="component" value="Unassembled WGS sequence"/>
</dbReference>
<evidence type="ECO:0008006" key="6">
    <source>
        <dbReference type="Google" id="ProtNLM"/>
    </source>
</evidence>